<keyword evidence="3 5" id="KW-0964">Secreted</keyword>
<reference evidence="6" key="1">
    <citation type="journal article" date="2020" name="Mol. Plant">
        <title>Functional analysis of RXLR effectors from the New Zealand kauri dieback pathogen Phytophthora agathidicida.</title>
        <authorList>
            <person name="Guo Y."/>
            <person name="Dupont P.Y."/>
            <person name="Mesarich C.H."/>
            <person name="Yang B."/>
            <person name="McDougal R.L."/>
            <person name="Panda P."/>
            <person name="Dijkwel P."/>
            <person name="Studholme D.J."/>
            <person name="Sambles C."/>
            <person name="Win J."/>
            <person name="Wang Y."/>
            <person name="Williams N.M."/>
            <person name="Bradshaw R.E."/>
        </authorList>
    </citation>
    <scope>NUCLEOTIDE SEQUENCE</scope>
    <source>
        <strain evidence="6">3770</strain>
    </source>
</reference>
<comment type="domain">
    <text evidence="5">The RxLR-dEER motif acts to carry the protein into the host cell cytoplasm through binding to cell surface phosphatidylinositol-3-phosphate.</text>
</comment>
<evidence type="ECO:0000256" key="2">
    <source>
        <dbReference type="ARBA" id="ARBA00010400"/>
    </source>
</evidence>
<sequence length="165" mass="18567">MRLSSILLAAVAALVTVSDSSSTATFVEQTNTMQNKGNSNRLLRTHTTTDVNEESEDQEEERGFLPERVAAAAALLKRTKVENVDDVLAKLKDDTIDHLLPIYIKKNLEYFDDIAKQDIDPNKLDDILGIAQKVESKTPAQLRNDEFYQLSLAYKDYWKGIYGTV</sequence>
<evidence type="ECO:0000256" key="3">
    <source>
        <dbReference type="ARBA" id="ARBA00022525"/>
    </source>
</evidence>
<gene>
    <name evidence="6" type="primary">PaRXLR4</name>
</gene>
<feature type="signal peptide" evidence="5">
    <location>
        <begin position="1"/>
        <end position="20"/>
    </location>
</feature>
<evidence type="ECO:0000256" key="5">
    <source>
        <dbReference type="RuleBase" id="RU367124"/>
    </source>
</evidence>
<keyword evidence="4 5" id="KW-0732">Signal</keyword>
<feature type="chain" id="PRO_5029035777" description="RxLR effector protein" evidence="5">
    <location>
        <begin position="21"/>
        <end position="165"/>
    </location>
</feature>
<dbReference type="InterPro" id="IPR031825">
    <property type="entry name" value="RXLR"/>
</dbReference>
<evidence type="ECO:0000256" key="4">
    <source>
        <dbReference type="ARBA" id="ARBA00022729"/>
    </source>
</evidence>
<dbReference type="EMBL" id="MT503104">
    <property type="protein sequence ID" value="QMU24828.1"/>
    <property type="molecule type" value="Genomic_DNA"/>
</dbReference>
<comment type="subcellular location">
    <subcellularLocation>
        <location evidence="1 5">Secreted</location>
    </subcellularLocation>
</comment>
<comment type="function">
    <text evidence="5">Effector that suppresses plant defense responses during pathogen infection.</text>
</comment>
<proteinExistence type="inferred from homology"/>
<comment type="similarity">
    <text evidence="2 5">Belongs to the RxLR effector family.</text>
</comment>
<accession>A0A7G4WHZ3</accession>
<protein>
    <recommendedName>
        <fullName evidence="5">RxLR effector protein</fullName>
    </recommendedName>
</protein>
<organism evidence="6">
    <name type="scientific">Phytophthora agathidicida</name>
    <dbReference type="NCBI Taxonomy" id="1642459"/>
    <lineage>
        <taxon>Eukaryota</taxon>
        <taxon>Sar</taxon>
        <taxon>Stramenopiles</taxon>
        <taxon>Oomycota</taxon>
        <taxon>Peronosporomycetes</taxon>
        <taxon>Peronosporales</taxon>
        <taxon>Peronosporaceae</taxon>
        <taxon>Phytophthora</taxon>
    </lineage>
</organism>
<dbReference type="GO" id="GO:0005576">
    <property type="term" value="C:extracellular region"/>
    <property type="evidence" value="ECO:0007669"/>
    <property type="project" value="UniProtKB-SubCell"/>
</dbReference>
<dbReference type="AlphaFoldDB" id="A0A7G4WHZ3"/>
<evidence type="ECO:0000313" key="6">
    <source>
        <dbReference type="EMBL" id="QMU24828.1"/>
    </source>
</evidence>
<dbReference type="Pfam" id="PF16810">
    <property type="entry name" value="RXLR"/>
    <property type="match status" value="1"/>
</dbReference>
<name>A0A7G4WHZ3_9STRA</name>
<evidence type="ECO:0000256" key="1">
    <source>
        <dbReference type="ARBA" id="ARBA00004613"/>
    </source>
</evidence>